<evidence type="ECO:0000256" key="9">
    <source>
        <dbReference type="ARBA" id="ARBA00047899"/>
    </source>
</evidence>
<feature type="compositionally biased region" description="Low complexity" evidence="11">
    <location>
        <begin position="608"/>
        <end position="627"/>
    </location>
</feature>
<dbReference type="InterPro" id="IPR031850">
    <property type="entry name" value="Fungal_KA1_dom"/>
</dbReference>
<dbReference type="Gene3D" id="3.30.310.220">
    <property type="entry name" value="Fungal kinase associated-1 domain"/>
    <property type="match status" value="2"/>
</dbReference>
<feature type="region of interest" description="Disordered" evidence="11">
    <location>
        <begin position="576"/>
        <end position="741"/>
    </location>
</feature>
<keyword evidence="14" id="KW-1185">Reference proteome</keyword>
<evidence type="ECO:0000259" key="12">
    <source>
        <dbReference type="PROSITE" id="PS50011"/>
    </source>
</evidence>
<evidence type="ECO:0000256" key="2">
    <source>
        <dbReference type="ARBA" id="ARBA00012513"/>
    </source>
</evidence>
<dbReference type="PROSITE" id="PS50011">
    <property type="entry name" value="PROTEIN_KINASE_DOM"/>
    <property type="match status" value="1"/>
</dbReference>
<protein>
    <recommendedName>
        <fullName evidence="2">non-specific serine/threonine protein kinase</fullName>
        <ecNumber evidence="2">2.7.11.1</ecNumber>
    </recommendedName>
</protein>
<dbReference type="SUPFAM" id="SSF56112">
    <property type="entry name" value="Protein kinase-like (PK-like)"/>
    <property type="match status" value="1"/>
</dbReference>
<evidence type="ECO:0000313" key="14">
    <source>
        <dbReference type="Proteomes" id="UP000799423"/>
    </source>
</evidence>
<evidence type="ECO:0000256" key="5">
    <source>
        <dbReference type="ARBA" id="ARBA00022679"/>
    </source>
</evidence>
<feature type="domain" description="Protein kinase" evidence="12">
    <location>
        <begin position="116"/>
        <end position="396"/>
    </location>
</feature>
<dbReference type="GO" id="GO:0005938">
    <property type="term" value="C:cell cortex"/>
    <property type="evidence" value="ECO:0007669"/>
    <property type="project" value="UniProtKB-ARBA"/>
</dbReference>
<reference evidence="13" key="1">
    <citation type="submission" date="2020-01" db="EMBL/GenBank/DDBJ databases">
        <authorList>
            <consortium name="DOE Joint Genome Institute"/>
            <person name="Haridas S."/>
            <person name="Albert R."/>
            <person name="Binder M."/>
            <person name="Bloem J."/>
            <person name="Labutti K."/>
            <person name="Salamov A."/>
            <person name="Andreopoulos B."/>
            <person name="Baker S.E."/>
            <person name="Barry K."/>
            <person name="Bills G."/>
            <person name="Bluhm B.H."/>
            <person name="Cannon C."/>
            <person name="Castanera R."/>
            <person name="Culley D.E."/>
            <person name="Daum C."/>
            <person name="Ezra D."/>
            <person name="Gonzalez J.B."/>
            <person name="Henrissat B."/>
            <person name="Kuo A."/>
            <person name="Liang C."/>
            <person name="Lipzen A."/>
            <person name="Lutzoni F."/>
            <person name="Magnuson J."/>
            <person name="Mondo S."/>
            <person name="Nolan M."/>
            <person name="Ohm R."/>
            <person name="Pangilinan J."/>
            <person name="Park H.-J."/>
            <person name="Ramirez L."/>
            <person name="Alfaro M."/>
            <person name="Sun H."/>
            <person name="Tritt A."/>
            <person name="Yoshinaga Y."/>
            <person name="Zwiers L.-H."/>
            <person name="Turgeon B.G."/>
            <person name="Goodwin S.B."/>
            <person name="Spatafora J.W."/>
            <person name="Crous P.W."/>
            <person name="Grigoriev I.V."/>
        </authorList>
    </citation>
    <scope>NUCLEOTIDE SEQUENCE</scope>
    <source>
        <strain evidence="13">IPT5</strain>
    </source>
</reference>
<dbReference type="Pfam" id="PF16797">
    <property type="entry name" value="Fungal_KA1"/>
    <property type="match status" value="1"/>
</dbReference>
<comment type="catalytic activity">
    <reaction evidence="10">
        <text>L-seryl-[protein] + ATP = O-phospho-L-seryl-[protein] + ADP + H(+)</text>
        <dbReference type="Rhea" id="RHEA:17989"/>
        <dbReference type="Rhea" id="RHEA-COMP:9863"/>
        <dbReference type="Rhea" id="RHEA-COMP:11604"/>
        <dbReference type="ChEBI" id="CHEBI:15378"/>
        <dbReference type="ChEBI" id="CHEBI:29999"/>
        <dbReference type="ChEBI" id="CHEBI:30616"/>
        <dbReference type="ChEBI" id="CHEBI:83421"/>
        <dbReference type="ChEBI" id="CHEBI:456216"/>
        <dbReference type="EC" id="2.7.11.1"/>
    </reaction>
</comment>
<gene>
    <name evidence="13" type="ORF">T440DRAFT_395667</name>
</gene>
<evidence type="ECO:0000256" key="3">
    <source>
        <dbReference type="ARBA" id="ARBA00022527"/>
    </source>
</evidence>
<evidence type="ECO:0000256" key="7">
    <source>
        <dbReference type="ARBA" id="ARBA00022777"/>
    </source>
</evidence>
<dbReference type="GO" id="GO:0005524">
    <property type="term" value="F:ATP binding"/>
    <property type="evidence" value="ECO:0007669"/>
    <property type="project" value="UniProtKB-KW"/>
</dbReference>
<comment type="similarity">
    <text evidence="1">Belongs to the protein kinase superfamily. CAMK Ser/Thr protein kinase family. NIM1 subfamily.</text>
</comment>
<dbReference type="InterPro" id="IPR043024">
    <property type="entry name" value="KA1_sf_fungal"/>
</dbReference>
<dbReference type="PANTHER" id="PTHR24346:SF110">
    <property type="entry name" value="NON-SPECIFIC SERINE_THREONINE PROTEIN KINASE"/>
    <property type="match status" value="1"/>
</dbReference>
<evidence type="ECO:0000256" key="8">
    <source>
        <dbReference type="ARBA" id="ARBA00022840"/>
    </source>
</evidence>
<accession>A0A6A7BA18</accession>
<feature type="compositionally biased region" description="Polar residues" evidence="11">
    <location>
        <begin position="700"/>
        <end position="729"/>
    </location>
</feature>
<dbReference type="InterPro" id="IPR000719">
    <property type="entry name" value="Prot_kinase_dom"/>
</dbReference>
<organism evidence="13 14">
    <name type="scientific">Plenodomus tracheiphilus IPT5</name>
    <dbReference type="NCBI Taxonomy" id="1408161"/>
    <lineage>
        <taxon>Eukaryota</taxon>
        <taxon>Fungi</taxon>
        <taxon>Dikarya</taxon>
        <taxon>Ascomycota</taxon>
        <taxon>Pezizomycotina</taxon>
        <taxon>Dothideomycetes</taxon>
        <taxon>Pleosporomycetidae</taxon>
        <taxon>Pleosporales</taxon>
        <taxon>Pleosporineae</taxon>
        <taxon>Leptosphaeriaceae</taxon>
        <taxon>Plenodomus</taxon>
    </lineage>
</organism>
<dbReference type="SMART" id="SM00220">
    <property type="entry name" value="S_TKc"/>
    <property type="match status" value="1"/>
</dbReference>
<keyword evidence="8" id="KW-0067">ATP-binding</keyword>
<keyword evidence="7 13" id="KW-0418">Kinase</keyword>
<feature type="region of interest" description="Disordered" evidence="11">
    <location>
        <begin position="1"/>
        <end position="55"/>
    </location>
</feature>
<evidence type="ECO:0000256" key="11">
    <source>
        <dbReference type="SAM" id="MobiDB-lite"/>
    </source>
</evidence>
<evidence type="ECO:0000256" key="10">
    <source>
        <dbReference type="ARBA" id="ARBA00048679"/>
    </source>
</evidence>
<feature type="region of interest" description="Disordered" evidence="11">
    <location>
        <begin position="486"/>
        <end position="529"/>
    </location>
</feature>
<dbReference type="EC" id="2.7.11.1" evidence="2"/>
<dbReference type="OrthoDB" id="504170at2759"/>
<feature type="compositionally biased region" description="Low complexity" evidence="11">
    <location>
        <begin position="636"/>
        <end position="646"/>
    </location>
</feature>
<feature type="compositionally biased region" description="Polar residues" evidence="11">
    <location>
        <begin position="674"/>
        <end position="683"/>
    </location>
</feature>
<dbReference type="Gene3D" id="1.10.510.10">
    <property type="entry name" value="Transferase(Phosphotransferase) domain 1"/>
    <property type="match status" value="1"/>
</dbReference>
<dbReference type="GO" id="GO:0035556">
    <property type="term" value="P:intracellular signal transduction"/>
    <property type="evidence" value="ECO:0007669"/>
    <property type="project" value="TreeGrafter"/>
</dbReference>
<feature type="compositionally biased region" description="Polar residues" evidence="11">
    <location>
        <begin position="594"/>
        <end position="605"/>
    </location>
</feature>
<dbReference type="FunFam" id="1.10.510.10:FF:002176">
    <property type="entry name" value="CAMK family protein kinase"/>
    <property type="match status" value="1"/>
</dbReference>
<keyword evidence="4" id="KW-0597">Phosphoprotein</keyword>
<feature type="compositionally biased region" description="Polar residues" evidence="11">
    <location>
        <begin position="786"/>
        <end position="816"/>
    </location>
</feature>
<proteinExistence type="inferred from homology"/>
<feature type="compositionally biased region" description="Low complexity" evidence="11">
    <location>
        <begin position="94"/>
        <end position="105"/>
    </location>
</feature>
<dbReference type="PANTHER" id="PTHR24346">
    <property type="entry name" value="MAP/MICROTUBULE AFFINITY-REGULATING KINASE"/>
    <property type="match status" value="1"/>
</dbReference>
<dbReference type="GO" id="GO:0004674">
    <property type="term" value="F:protein serine/threonine kinase activity"/>
    <property type="evidence" value="ECO:0007669"/>
    <property type="project" value="UniProtKB-KW"/>
</dbReference>
<keyword evidence="6" id="KW-0547">Nucleotide-binding</keyword>
<evidence type="ECO:0000256" key="4">
    <source>
        <dbReference type="ARBA" id="ARBA00022553"/>
    </source>
</evidence>
<feature type="compositionally biased region" description="Basic and acidic residues" evidence="11">
    <location>
        <begin position="82"/>
        <end position="93"/>
    </location>
</feature>
<feature type="region of interest" description="Disordered" evidence="11">
    <location>
        <begin position="68"/>
        <end position="113"/>
    </location>
</feature>
<keyword evidence="5" id="KW-0808">Transferase</keyword>
<evidence type="ECO:0000256" key="1">
    <source>
        <dbReference type="ARBA" id="ARBA00010791"/>
    </source>
</evidence>
<dbReference type="Pfam" id="PF00069">
    <property type="entry name" value="Pkinase"/>
    <property type="match status" value="1"/>
</dbReference>
<dbReference type="InterPro" id="IPR008271">
    <property type="entry name" value="Ser/Thr_kinase_AS"/>
</dbReference>
<evidence type="ECO:0000256" key="6">
    <source>
        <dbReference type="ARBA" id="ARBA00022741"/>
    </source>
</evidence>
<feature type="compositionally biased region" description="Basic and acidic residues" evidence="11">
    <location>
        <begin position="23"/>
        <end position="39"/>
    </location>
</feature>
<keyword evidence="3" id="KW-0723">Serine/threonine-protein kinase</keyword>
<dbReference type="PROSITE" id="PS00108">
    <property type="entry name" value="PROTEIN_KINASE_ST"/>
    <property type="match status" value="1"/>
</dbReference>
<name>A0A6A7BA18_9PLEO</name>
<feature type="region of interest" description="Disordered" evidence="11">
    <location>
        <begin position="785"/>
        <end position="830"/>
    </location>
</feature>
<dbReference type="InterPro" id="IPR011009">
    <property type="entry name" value="Kinase-like_dom_sf"/>
</dbReference>
<dbReference type="Proteomes" id="UP000799423">
    <property type="component" value="Unassembled WGS sequence"/>
</dbReference>
<dbReference type="EMBL" id="MU006304">
    <property type="protein sequence ID" value="KAF2851048.1"/>
    <property type="molecule type" value="Genomic_DNA"/>
</dbReference>
<sequence>MESAYHGRPPTRRRVLADGTNRANEHTHPQRRTEQHSKDATPPSSSPLPLPHNESIVPNRSLAVRHELPSPENKRLSAVHSADARPHNSKRDSSISNASTNASNTNRRRKTHIGPWQLGRTIGRGGCSRVRLVRHSGTGQYGAAKIISKATAEKVRALSLANLIQSAEQDPTLYPDGKVIPFGLEREICIMKLLDHPNIVRLYDIWENRDELYLIMEFIEGGELFSYIHEQGGLIEIHTVHIFRQIIAALIYCHRINIHHRDLKPENILLDRDTMTVKLVDFGMAALQPTGKKLTTPCGSPHYAAPEVIKTISYDGAKADVWSCGVILYVLLTGTPPFNYSGEDRHLKNLFRDIAEAKYVMPDTISSEAQDLIRKILVADPKRRIGLDEIWDHPFLRKYQQELNFVGEFATQDHWTGPLPAISEWATLERTTIDREILRYLRTLWHSEKEEVLVSRLMSKEANQEKYFYSALRKYHTDQLENYQPSAHHPVAHSNSDHHHNTRHSPTRQDLEQLPTKQHNRSKSGYSILNNEHLYSKHSFYESPVSEASYDPFRASRQPMVPGPTIVQSNVTVHRAHSNGSRKLRPATAIGHRTGSSLRIQALRNNSKRSSAMSRGSSSRSTPSHRAVSVKRRSVSRSSLASSHWPSSPPVIARSGGMGKRGVSFTHLRDRRSSVATSGTWETDTGAAGEYVSSHRPHTSIGSYGSSCRPNPVRQSPALSPYTRGTMSSDAPRLRLRKPDSPTKYIQGEARKVSMELGKVMEEAFNRSSIGSSIRTSGTGCDVYQDASQYDTPPTSFSNTRDSGGSTLATPNTKATLAQRPLPPLPSETPNTFLQRKLAETRAEIARRLDEDSDSTEHFNEVLEHLDRLMVPGANGKRTVSAPARSPEHPAPLHVIPEEVKTELSDGYNSNATHKRAVTNPVRPQARRVVTEQQQTIRLVDESPTRVAPLNIRKRSGVSLSSKTVNDTITSVPWPGPAVTSAVRPFQDVQNDLLAARMTDHAPIVEKQNPSIKKKKSLWFRRNTDEKDRDQEDLEAQLKKKRSIGLLQIPEVWQALDDRIKTSVSPLANTAIDVPLYDQKESDGSILSEFPLRNVSSAAARIDGAQRKGLFGFFGKRTKEEKLKKPMELGTAELSSSSILSGFDLGPEHSNNTGDVANRTGPPEMQMNWLSRFLHIKPASKTLCFRIGRGKVRQDLVRLLRDWQRFGVQDVSFDRGTNSISGRVDKNNRKCTAPCLVFQGWRLDEWCFEVDILEMETVGRYLKIKPVSFVIELFVVLEHGHRANLCLARFTQTRGAASSFRKVVDIVEDVCRARCMLVEDEEKKASMMEVLD</sequence>
<evidence type="ECO:0000313" key="13">
    <source>
        <dbReference type="EMBL" id="KAF2851048.1"/>
    </source>
</evidence>
<feature type="compositionally biased region" description="Basic residues" evidence="11">
    <location>
        <begin position="576"/>
        <end position="585"/>
    </location>
</feature>
<comment type="catalytic activity">
    <reaction evidence="9">
        <text>L-threonyl-[protein] + ATP = O-phospho-L-threonyl-[protein] + ADP + H(+)</text>
        <dbReference type="Rhea" id="RHEA:46608"/>
        <dbReference type="Rhea" id="RHEA-COMP:11060"/>
        <dbReference type="Rhea" id="RHEA-COMP:11605"/>
        <dbReference type="ChEBI" id="CHEBI:15378"/>
        <dbReference type="ChEBI" id="CHEBI:30013"/>
        <dbReference type="ChEBI" id="CHEBI:30616"/>
        <dbReference type="ChEBI" id="CHEBI:61977"/>
        <dbReference type="ChEBI" id="CHEBI:456216"/>
        <dbReference type="EC" id="2.7.11.1"/>
    </reaction>
</comment>